<keyword evidence="3" id="KW-1185">Reference proteome</keyword>
<organism evidence="2 3">
    <name type="scientific">Podarcis lilfordi</name>
    <name type="common">Lilford's wall lizard</name>
    <dbReference type="NCBI Taxonomy" id="74358"/>
    <lineage>
        <taxon>Eukaryota</taxon>
        <taxon>Metazoa</taxon>
        <taxon>Chordata</taxon>
        <taxon>Craniata</taxon>
        <taxon>Vertebrata</taxon>
        <taxon>Euteleostomi</taxon>
        <taxon>Lepidosauria</taxon>
        <taxon>Squamata</taxon>
        <taxon>Bifurcata</taxon>
        <taxon>Unidentata</taxon>
        <taxon>Episquamata</taxon>
        <taxon>Laterata</taxon>
        <taxon>Lacertibaenia</taxon>
        <taxon>Lacertidae</taxon>
        <taxon>Podarcis</taxon>
    </lineage>
</organism>
<feature type="compositionally biased region" description="Basic and acidic residues" evidence="1">
    <location>
        <begin position="343"/>
        <end position="355"/>
    </location>
</feature>
<feature type="compositionally biased region" description="Polar residues" evidence="1">
    <location>
        <begin position="236"/>
        <end position="252"/>
    </location>
</feature>
<proteinExistence type="predicted"/>
<sequence>MNLPCQYSVWKGKNCILPQCMESHTLAWMSTETLPLPPPAAGLCHRDQENSRVDAFRDMVESGTMAENVPIATPPDDSLVPSLDVATGSLAKDNVLQEPSTSGQEGNHFERGPPSPVKPPEGTEMAEISTSPDQGQDDNYSTHQDKTPSPSPEQPNAEDAGSLLAQGGHGSQSVCCDKMPGAQCPTGTLEQQVQGEEAGLNHCHEKNGAGPTDSLKQLGHGQEEKGTLLLHCVETSGVSSDQQNSTRTSNQLDVWEESGIVGSHSQDPASESLEEPELATAASSEPTSISLPGTNSPKQSWEGDCLVFPSHHPSSAPCAEHQETFDIASVDQDVKPGCSETVEAGKEERTPRELGDQSQAAEEYLGNLNGQLFGEGSVDHSQTTEKQDAEDAERTPAGLSLALIDSQPDVGTYCQQRAAGTDGDTPLQAAPRQSPVATGDSSGPAHWGLAPDCGRQEREGLASEESSGAGNDSQAQGEAGAKAALESEKGEEASSSAGPGEATCVPESAKDLAGAKDPAGESPGLESPTGTRDPAGPQDQAGTMVLASAEDPLGARDRAGSQDLSSTTCPVAVSEHDTSSPKPGDQSLLGARDPASAEDLVSPADPVCATSTPSRPSGTGGMDWTGNTAEHTEALHPATETPIEREIRLHQEREEHLRRQRGLASPWGTQEYVEVRIRPILNQNVGPPMLPKEKERQWAGVQMQREIQRECQREEDLVQLGKVRGAYDRGTPQEMQEKMMIFEQQPSPEPPAPRKMLCSSPRGARGLSFAEANSTANMVIVDSGALLRAQRPLAERTPASANPFFCLRAKSPQSLLEQEVQEAQERERELQRQRHNLYGSALPCQAAEASAQDEETPSQPERPSCKKLDVTWPPPSPPETSQPERSPRILRRQRSALIQRWESGAVGNQDSED</sequence>
<protein>
    <recommendedName>
        <fullName evidence="4">A-kinase anchor protein 2 C-terminal domain-containing protein</fullName>
    </recommendedName>
</protein>
<feature type="compositionally biased region" description="Polar residues" evidence="1">
    <location>
        <begin position="185"/>
        <end position="194"/>
    </location>
</feature>
<dbReference type="InterPro" id="IPR042779">
    <property type="entry name" value="MISP/MISP3-like"/>
</dbReference>
<feature type="region of interest" description="Disordered" evidence="1">
    <location>
        <begin position="235"/>
        <end position="318"/>
    </location>
</feature>
<evidence type="ECO:0000313" key="2">
    <source>
        <dbReference type="EMBL" id="CAI5796208.1"/>
    </source>
</evidence>
<feature type="compositionally biased region" description="Low complexity" evidence="1">
    <location>
        <begin position="493"/>
        <end position="502"/>
    </location>
</feature>
<feature type="compositionally biased region" description="Polar residues" evidence="1">
    <location>
        <begin position="464"/>
        <end position="476"/>
    </location>
</feature>
<evidence type="ECO:0008006" key="4">
    <source>
        <dbReference type="Google" id="ProtNLM"/>
    </source>
</evidence>
<evidence type="ECO:0000256" key="1">
    <source>
        <dbReference type="SAM" id="MobiDB-lite"/>
    </source>
</evidence>
<name>A0AA35PSE7_9SAUR</name>
<feature type="compositionally biased region" description="Polar residues" evidence="1">
    <location>
        <begin position="281"/>
        <end position="299"/>
    </location>
</feature>
<evidence type="ECO:0000313" key="3">
    <source>
        <dbReference type="Proteomes" id="UP001178461"/>
    </source>
</evidence>
<feature type="region of interest" description="Disordered" evidence="1">
    <location>
        <begin position="817"/>
        <end position="913"/>
    </location>
</feature>
<reference evidence="2" key="1">
    <citation type="submission" date="2022-12" db="EMBL/GenBank/DDBJ databases">
        <authorList>
            <person name="Alioto T."/>
            <person name="Alioto T."/>
            <person name="Gomez Garrido J."/>
        </authorList>
    </citation>
    <scope>NUCLEOTIDE SEQUENCE</scope>
</reference>
<feature type="region of interest" description="Disordered" evidence="1">
    <location>
        <begin position="91"/>
        <end position="218"/>
    </location>
</feature>
<dbReference type="Proteomes" id="UP001178461">
    <property type="component" value="Chromosome 17"/>
</dbReference>
<dbReference type="PANTHER" id="PTHR18839:SF0">
    <property type="entry name" value="MITOTIC INTERACTOR AND SUBSTRATE OF PLK1 ISOFORM X1-RELATED"/>
    <property type="match status" value="1"/>
</dbReference>
<dbReference type="PANTHER" id="PTHR18839">
    <property type="entry name" value="MITOTIC INTERACTOR AND SUBSTRATE OF PLK1 MISP FAMILY MEMBER"/>
    <property type="match status" value="1"/>
</dbReference>
<feature type="compositionally biased region" description="Basic and acidic residues" evidence="1">
    <location>
        <begin position="823"/>
        <end position="832"/>
    </location>
</feature>
<dbReference type="AlphaFoldDB" id="A0AA35PSE7"/>
<feature type="compositionally biased region" description="Polar residues" evidence="1">
    <location>
        <begin position="128"/>
        <end position="142"/>
    </location>
</feature>
<dbReference type="EMBL" id="OX395142">
    <property type="protein sequence ID" value="CAI5796208.1"/>
    <property type="molecule type" value="Genomic_DNA"/>
</dbReference>
<accession>A0AA35PSE7</accession>
<feature type="region of interest" description="Disordered" evidence="1">
    <location>
        <begin position="331"/>
        <end position="627"/>
    </location>
</feature>
<gene>
    <name evidence="2" type="ORF">PODLI_1B010828</name>
</gene>
<feature type="compositionally biased region" description="Basic and acidic residues" evidence="1">
    <location>
        <begin position="382"/>
        <end position="394"/>
    </location>
</feature>